<dbReference type="EMBL" id="CAJVPZ010070539">
    <property type="protein sequence ID" value="CAG8799877.1"/>
    <property type="molecule type" value="Genomic_DNA"/>
</dbReference>
<dbReference type="SUPFAM" id="SSF53098">
    <property type="entry name" value="Ribonuclease H-like"/>
    <property type="match status" value="1"/>
</dbReference>
<dbReference type="Proteomes" id="UP000789396">
    <property type="component" value="Unassembled WGS sequence"/>
</dbReference>
<name>A0A9N9P3J1_9GLOM</name>
<dbReference type="InterPro" id="IPR012337">
    <property type="entry name" value="RNaseH-like_sf"/>
</dbReference>
<evidence type="ECO:0000313" key="2">
    <source>
        <dbReference type="Proteomes" id="UP000789396"/>
    </source>
</evidence>
<gene>
    <name evidence="1" type="ORF">RFULGI_LOCUS17617</name>
</gene>
<protein>
    <submittedName>
        <fullName evidence="1">6892_t:CDS:1</fullName>
    </submittedName>
</protein>
<accession>A0A9N9P3J1</accession>
<reference evidence="1" key="1">
    <citation type="submission" date="2021-06" db="EMBL/GenBank/DDBJ databases">
        <authorList>
            <person name="Kallberg Y."/>
            <person name="Tangrot J."/>
            <person name="Rosling A."/>
        </authorList>
    </citation>
    <scope>NUCLEOTIDE SEQUENCE</scope>
    <source>
        <strain evidence="1">IN212</strain>
    </source>
</reference>
<organism evidence="1 2">
    <name type="scientific">Racocetra fulgida</name>
    <dbReference type="NCBI Taxonomy" id="60492"/>
    <lineage>
        <taxon>Eukaryota</taxon>
        <taxon>Fungi</taxon>
        <taxon>Fungi incertae sedis</taxon>
        <taxon>Mucoromycota</taxon>
        <taxon>Glomeromycotina</taxon>
        <taxon>Glomeromycetes</taxon>
        <taxon>Diversisporales</taxon>
        <taxon>Gigasporaceae</taxon>
        <taxon>Racocetra</taxon>
    </lineage>
</organism>
<proteinExistence type="predicted"/>
<comment type="caution">
    <text evidence="1">The sequence shown here is derived from an EMBL/GenBank/DDBJ whole genome shotgun (WGS) entry which is preliminary data.</text>
</comment>
<dbReference type="AlphaFoldDB" id="A0A9N9P3J1"/>
<feature type="non-terminal residue" evidence="1">
    <location>
        <position position="60"/>
    </location>
</feature>
<feature type="non-terminal residue" evidence="1">
    <location>
        <position position="1"/>
    </location>
</feature>
<sequence>KAEPYNLSYNFARKTPIKWWLSINIDDDQDQLLQLALRLFSIVPSQSSCERNFSALKWFY</sequence>
<keyword evidence="2" id="KW-1185">Reference proteome</keyword>
<evidence type="ECO:0000313" key="1">
    <source>
        <dbReference type="EMBL" id="CAG8799877.1"/>
    </source>
</evidence>